<dbReference type="Proteomes" id="UP001163846">
    <property type="component" value="Unassembled WGS sequence"/>
</dbReference>
<dbReference type="AlphaFoldDB" id="A0AA38UCX8"/>
<proteinExistence type="predicted"/>
<feature type="compositionally biased region" description="Basic and acidic residues" evidence="1">
    <location>
        <begin position="216"/>
        <end position="230"/>
    </location>
</feature>
<sequence>MSRYYHNATQYLLPADAEETSRLKTQHKWITEAYENRLYVAPVSFKLGDMVLESGVGSGIWALDFAAYVADSSLNIPPIQIKCIDISDKQFPQTHPPNIEFSIQSVTNLPLEWSNTFSYAHQRLLVSAMADSGWVTLTHELFRVLRPGGWVELVEYEAGDLRFGVGPESTRLVSLIRKLYDAKGVIPDLGAYLSSLLARIGFVNVRCETRTVRIGHRESDGPHENAEKDVTVPGGRQQQPVPWIPGKEWMSLWKGMKTPVVDGGGYGVVQTAEEYDQLLKDSCEEWESHDGSEASSTYHAVFAQKPM</sequence>
<organism evidence="3 4">
    <name type="scientific">Lentinula raphanica</name>
    <dbReference type="NCBI Taxonomy" id="153919"/>
    <lineage>
        <taxon>Eukaryota</taxon>
        <taxon>Fungi</taxon>
        <taxon>Dikarya</taxon>
        <taxon>Basidiomycota</taxon>
        <taxon>Agaricomycotina</taxon>
        <taxon>Agaricomycetes</taxon>
        <taxon>Agaricomycetidae</taxon>
        <taxon>Agaricales</taxon>
        <taxon>Marasmiineae</taxon>
        <taxon>Omphalotaceae</taxon>
        <taxon>Lentinula</taxon>
    </lineage>
</organism>
<comment type="caution">
    <text evidence="3">The sequence shown here is derived from an EMBL/GenBank/DDBJ whole genome shotgun (WGS) entry which is preliminary data.</text>
</comment>
<protein>
    <recommendedName>
        <fullName evidence="2">Methyltransferase domain-containing protein</fullName>
    </recommendedName>
</protein>
<dbReference type="Pfam" id="PF13649">
    <property type="entry name" value="Methyltransf_25"/>
    <property type="match status" value="1"/>
</dbReference>
<gene>
    <name evidence="3" type="ORF">F5878DRAFT_584908</name>
</gene>
<dbReference type="CDD" id="cd02440">
    <property type="entry name" value="AdoMet_MTases"/>
    <property type="match status" value="1"/>
</dbReference>
<dbReference type="SUPFAM" id="SSF53335">
    <property type="entry name" value="S-adenosyl-L-methionine-dependent methyltransferases"/>
    <property type="match status" value="1"/>
</dbReference>
<accession>A0AA38UCX8</accession>
<dbReference type="GO" id="GO:0008168">
    <property type="term" value="F:methyltransferase activity"/>
    <property type="evidence" value="ECO:0007669"/>
    <property type="project" value="TreeGrafter"/>
</dbReference>
<evidence type="ECO:0000256" key="1">
    <source>
        <dbReference type="SAM" id="MobiDB-lite"/>
    </source>
</evidence>
<feature type="region of interest" description="Disordered" evidence="1">
    <location>
        <begin position="216"/>
        <end position="238"/>
    </location>
</feature>
<reference evidence="3" key="1">
    <citation type="submission" date="2022-08" db="EMBL/GenBank/DDBJ databases">
        <authorList>
            <consortium name="DOE Joint Genome Institute"/>
            <person name="Min B."/>
            <person name="Riley R."/>
            <person name="Sierra-Patev S."/>
            <person name="Naranjo-Ortiz M."/>
            <person name="Looney B."/>
            <person name="Konkel Z."/>
            <person name="Slot J.C."/>
            <person name="Sakamoto Y."/>
            <person name="Steenwyk J.L."/>
            <person name="Rokas A."/>
            <person name="Carro J."/>
            <person name="Camarero S."/>
            <person name="Ferreira P."/>
            <person name="Molpeceres G."/>
            <person name="Ruiz-Duenas F.J."/>
            <person name="Serrano A."/>
            <person name="Henrissat B."/>
            <person name="Drula E."/>
            <person name="Hughes K.W."/>
            <person name="Mata J.L."/>
            <person name="Ishikawa N.K."/>
            <person name="Vargas-Isla R."/>
            <person name="Ushijima S."/>
            <person name="Smith C.A."/>
            <person name="Ahrendt S."/>
            <person name="Andreopoulos W."/>
            <person name="He G."/>
            <person name="Labutti K."/>
            <person name="Lipzen A."/>
            <person name="Ng V."/>
            <person name="Sandor L."/>
            <person name="Barry K."/>
            <person name="Martinez A.T."/>
            <person name="Xiao Y."/>
            <person name="Gibbons J.G."/>
            <person name="Terashima K."/>
            <person name="Hibbett D.S."/>
            <person name="Grigoriev I.V."/>
        </authorList>
    </citation>
    <scope>NUCLEOTIDE SEQUENCE</scope>
    <source>
        <strain evidence="3">TFB9207</strain>
    </source>
</reference>
<evidence type="ECO:0000313" key="4">
    <source>
        <dbReference type="Proteomes" id="UP001163846"/>
    </source>
</evidence>
<dbReference type="EMBL" id="MU806242">
    <property type="protein sequence ID" value="KAJ3837492.1"/>
    <property type="molecule type" value="Genomic_DNA"/>
</dbReference>
<evidence type="ECO:0000313" key="3">
    <source>
        <dbReference type="EMBL" id="KAJ3837492.1"/>
    </source>
</evidence>
<keyword evidence="4" id="KW-1185">Reference proteome</keyword>
<dbReference type="InterPro" id="IPR041698">
    <property type="entry name" value="Methyltransf_25"/>
</dbReference>
<feature type="domain" description="Methyltransferase" evidence="2">
    <location>
        <begin position="51"/>
        <end position="149"/>
    </location>
</feature>
<name>A0AA38UCX8_9AGAR</name>
<dbReference type="Gene3D" id="3.40.50.150">
    <property type="entry name" value="Vaccinia Virus protein VP39"/>
    <property type="match status" value="1"/>
</dbReference>
<dbReference type="PANTHER" id="PTHR43591:SF24">
    <property type="entry name" value="2-METHOXY-6-POLYPRENYL-1,4-BENZOQUINOL METHYLASE, MITOCHONDRIAL"/>
    <property type="match status" value="1"/>
</dbReference>
<evidence type="ECO:0000259" key="2">
    <source>
        <dbReference type="Pfam" id="PF13649"/>
    </source>
</evidence>
<dbReference type="InterPro" id="IPR029063">
    <property type="entry name" value="SAM-dependent_MTases_sf"/>
</dbReference>
<dbReference type="PANTHER" id="PTHR43591">
    <property type="entry name" value="METHYLTRANSFERASE"/>
    <property type="match status" value="1"/>
</dbReference>